<name>A0AAN6TQI1_9PEZI</name>
<reference evidence="2" key="1">
    <citation type="journal article" date="2023" name="Mol. Phylogenet. Evol.">
        <title>Genome-scale phylogeny and comparative genomics of the fungal order Sordariales.</title>
        <authorList>
            <person name="Hensen N."/>
            <person name="Bonometti L."/>
            <person name="Westerberg I."/>
            <person name="Brannstrom I.O."/>
            <person name="Guillou S."/>
            <person name="Cros-Aarteil S."/>
            <person name="Calhoun S."/>
            <person name="Haridas S."/>
            <person name="Kuo A."/>
            <person name="Mondo S."/>
            <person name="Pangilinan J."/>
            <person name="Riley R."/>
            <person name="LaButti K."/>
            <person name="Andreopoulos B."/>
            <person name="Lipzen A."/>
            <person name="Chen C."/>
            <person name="Yan M."/>
            <person name="Daum C."/>
            <person name="Ng V."/>
            <person name="Clum A."/>
            <person name="Steindorff A."/>
            <person name="Ohm R.A."/>
            <person name="Martin F."/>
            <person name="Silar P."/>
            <person name="Natvig D.O."/>
            <person name="Lalanne C."/>
            <person name="Gautier V."/>
            <person name="Ament-Velasquez S.L."/>
            <person name="Kruys A."/>
            <person name="Hutchinson M.I."/>
            <person name="Powell A.J."/>
            <person name="Barry K."/>
            <person name="Miller A.N."/>
            <person name="Grigoriev I.V."/>
            <person name="Debuchy R."/>
            <person name="Gladieux P."/>
            <person name="Hiltunen Thoren M."/>
            <person name="Johannesson H."/>
        </authorList>
    </citation>
    <scope>NUCLEOTIDE SEQUENCE</scope>
    <source>
        <strain evidence="2">CBS 731.68</strain>
    </source>
</reference>
<dbReference type="Proteomes" id="UP001302602">
    <property type="component" value="Unassembled WGS sequence"/>
</dbReference>
<dbReference type="GeneID" id="87833501"/>
<feature type="compositionally biased region" description="Polar residues" evidence="1">
    <location>
        <begin position="1"/>
        <end position="26"/>
    </location>
</feature>
<feature type="region of interest" description="Disordered" evidence="1">
    <location>
        <begin position="1"/>
        <end position="34"/>
    </location>
</feature>
<gene>
    <name evidence="2" type="ORF">N657DRAFT_684919</name>
</gene>
<proteinExistence type="predicted"/>
<accession>A0AAN6TQI1</accession>
<evidence type="ECO:0000313" key="3">
    <source>
        <dbReference type="Proteomes" id="UP001302602"/>
    </source>
</evidence>
<dbReference type="EMBL" id="MU853259">
    <property type="protein sequence ID" value="KAK4118798.1"/>
    <property type="molecule type" value="Genomic_DNA"/>
</dbReference>
<dbReference type="RefSeq" id="XP_062642571.1">
    <property type="nucleotide sequence ID" value="XM_062796733.1"/>
</dbReference>
<comment type="caution">
    <text evidence="2">The sequence shown here is derived from an EMBL/GenBank/DDBJ whole genome shotgun (WGS) entry which is preliminary data.</text>
</comment>
<sequence>MDQTASPQTERLPSSPTPEISQTRGNPATLPIPQRFHASVDPSTWGNIAAIDEIMEPTPHQMNSHIYFLTEDWGAMNLMGRELWHAFKDEFDEWTLRPGSLYLSIAYFLSA</sequence>
<dbReference type="AlphaFoldDB" id="A0AAN6TQI1"/>
<reference evidence="2" key="2">
    <citation type="submission" date="2023-05" db="EMBL/GenBank/DDBJ databases">
        <authorList>
            <consortium name="Lawrence Berkeley National Laboratory"/>
            <person name="Steindorff A."/>
            <person name="Hensen N."/>
            <person name="Bonometti L."/>
            <person name="Westerberg I."/>
            <person name="Brannstrom I.O."/>
            <person name="Guillou S."/>
            <person name="Cros-Aarteil S."/>
            <person name="Calhoun S."/>
            <person name="Haridas S."/>
            <person name="Kuo A."/>
            <person name="Mondo S."/>
            <person name="Pangilinan J."/>
            <person name="Riley R."/>
            <person name="Labutti K."/>
            <person name="Andreopoulos B."/>
            <person name="Lipzen A."/>
            <person name="Chen C."/>
            <person name="Yanf M."/>
            <person name="Daum C."/>
            <person name="Ng V."/>
            <person name="Clum A."/>
            <person name="Ohm R."/>
            <person name="Martin F."/>
            <person name="Silar P."/>
            <person name="Natvig D."/>
            <person name="Lalanne C."/>
            <person name="Gautier V."/>
            <person name="Ament-Velasquez S.L."/>
            <person name="Kruys A."/>
            <person name="Hutchinson M.I."/>
            <person name="Powell A.J."/>
            <person name="Barry K."/>
            <person name="Miller A.N."/>
            <person name="Grigoriev I.V."/>
            <person name="Debuchy R."/>
            <person name="Gladieux P."/>
            <person name="Thoren M.H."/>
            <person name="Johannesson H."/>
        </authorList>
    </citation>
    <scope>NUCLEOTIDE SEQUENCE</scope>
    <source>
        <strain evidence="2">CBS 731.68</strain>
    </source>
</reference>
<keyword evidence="3" id="KW-1185">Reference proteome</keyword>
<protein>
    <submittedName>
        <fullName evidence="2">Uncharacterized protein</fullName>
    </submittedName>
</protein>
<evidence type="ECO:0000313" key="2">
    <source>
        <dbReference type="EMBL" id="KAK4118798.1"/>
    </source>
</evidence>
<organism evidence="2 3">
    <name type="scientific">Parathielavia appendiculata</name>
    <dbReference type="NCBI Taxonomy" id="2587402"/>
    <lineage>
        <taxon>Eukaryota</taxon>
        <taxon>Fungi</taxon>
        <taxon>Dikarya</taxon>
        <taxon>Ascomycota</taxon>
        <taxon>Pezizomycotina</taxon>
        <taxon>Sordariomycetes</taxon>
        <taxon>Sordariomycetidae</taxon>
        <taxon>Sordariales</taxon>
        <taxon>Chaetomiaceae</taxon>
        <taxon>Parathielavia</taxon>
    </lineage>
</organism>
<evidence type="ECO:0000256" key="1">
    <source>
        <dbReference type="SAM" id="MobiDB-lite"/>
    </source>
</evidence>